<dbReference type="Gene3D" id="1.10.287.950">
    <property type="entry name" value="Methyl-accepting chemotaxis protein"/>
    <property type="match status" value="1"/>
</dbReference>
<dbReference type="FunFam" id="1.10.287.950:FF:000001">
    <property type="entry name" value="Methyl-accepting chemotaxis sensory transducer"/>
    <property type="match status" value="1"/>
</dbReference>
<dbReference type="InterPro" id="IPR029151">
    <property type="entry name" value="Sensor-like_sf"/>
</dbReference>
<feature type="domain" description="Methyl-accepting transducer" evidence="13">
    <location>
        <begin position="378"/>
        <end position="614"/>
    </location>
</feature>
<dbReference type="SUPFAM" id="SSF103190">
    <property type="entry name" value="Sensory domain-like"/>
    <property type="match status" value="1"/>
</dbReference>
<comment type="similarity">
    <text evidence="9">Belongs to the methyl-accepting chemotaxis (MCP) protein family.</text>
</comment>
<dbReference type="SUPFAM" id="SSF58104">
    <property type="entry name" value="Methyl-accepting chemotaxis protein (MCP) signaling domain"/>
    <property type="match status" value="1"/>
</dbReference>
<sequence>MKKVSKKISKFSFRNFHIKLFISITIIVILSSLLIGTLSYQTSKEELRNQILDNVSANVSRIDDVIKDLIQPKMTDIQILSNRIRGSQFQESNHSEIRKWLKFYQESHPEIAGVYVGNEDGIFVKEPAHLAVKAGYDPRERDWYIQAMENKGETFISEPYVAASTGKMVITISKALDDGTGVAGIDINLDKLEELVKNIQIGKAGYGLVLDKNNKYIAHPSAELGSEAIDSIYDKLYEKDKGQVNGVLNGESVILHFITDELTGWKIGGLIYEKEIDEANEAILHLSWIVGTIAIIFGIFAAVFIIKSLSRPIKQLGDLAVKVSGGDLTQYAKISTNDVIGKLGMAFNEMIDGLRTLTLQIDETAEKVAATSEQLSASSEETTAATEQVSNSIQEVSKNAEAQTSMVENVSHIFKKVSQGVEDIAERSSNVTELSRKAIQVADIGGQAVSKTVEQMKSIHTSVSQSQSIIHSLYDSSKQINEILNVITGIADQTNLLALNAAIEAARAGEHGKGFAVVADEVRSLAEQTQSSAKEIQEIIKKIQDDTENTVKMMKQISVNVDDGVEITSEAIEQFNHILQTTKEISPQMEEVSEAVKEMSKALQHVNEELDGLVEVAQGNNAASEEVVATVEEQLAAMQEISASAQSLASMAEELKSVTSNMKYH</sequence>
<keyword evidence="7 12" id="KW-0472">Membrane</keyword>
<feature type="transmembrane region" description="Helical" evidence="12">
    <location>
        <begin position="20"/>
        <end position="40"/>
    </location>
</feature>
<accession>A0A840Q176</accession>
<dbReference type="EMBL" id="JACHGZ010000042">
    <property type="protein sequence ID" value="MBB5150218.1"/>
    <property type="molecule type" value="Genomic_DNA"/>
</dbReference>
<dbReference type="CDD" id="cd18773">
    <property type="entry name" value="PDC1_HK_sensor"/>
    <property type="match status" value="1"/>
</dbReference>
<keyword evidence="8 10" id="KW-0807">Transducer</keyword>
<evidence type="ECO:0000256" key="9">
    <source>
        <dbReference type="ARBA" id="ARBA00029447"/>
    </source>
</evidence>
<protein>
    <submittedName>
        <fullName evidence="15">Methyl-accepting chemotaxis protein</fullName>
    </submittedName>
</protein>
<dbReference type="GO" id="GO:0007165">
    <property type="term" value="P:signal transduction"/>
    <property type="evidence" value="ECO:0007669"/>
    <property type="project" value="UniProtKB-KW"/>
</dbReference>
<dbReference type="CDD" id="cd06225">
    <property type="entry name" value="HAMP"/>
    <property type="match status" value="1"/>
</dbReference>
<evidence type="ECO:0000256" key="7">
    <source>
        <dbReference type="ARBA" id="ARBA00023136"/>
    </source>
</evidence>
<dbReference type="CDD" id="cd12912">
    <property type="entry name" value="PDC2_MCP_like"/>
    <property type="match status" value="1"/>
</dbReference>
<keyword evidence="6 12" id="KW-1133">Transmembrane helix</keyword>
<evidence type="ECO:0000256" key="2">
    <source>
        <dbReference type="ARBA" id="ARBA00022475"/>
    </source>
</evidence>
<dbReference type="Gene3D" id="3.30.450.20">
    <property type="entry name" value="PAS domain"/>
    <property type="match status" value="2"/>
</dbReference>
<evidence type="ECO:0000256" key="5">
    <source>
        <dbReference type="ARBA" id="ARBA00022692"/>
    </source>
</evidence>
<keyword evidence="4" id="KW-0145">Chemotaxis</keyword>
<dbReference type="Gene3D" id="1.10.8.500">
    <property type="entry name" value="HAMP domain in histidine kinase"/>
    <property type="match status" value="1"/>
</dbReference>
<dbReference type="SMART" id="SM00304">
    <property type="entry name" value="HAMP"/>
    <property type="match status" value="1"/>
</dbReference>
<dbReference type="PANTHER" id="PTHR32089">
    <property type="entry name" value="METHYL-ACCEPTING CHEMOTAXIS PROTEIN MCPB"/>
    <property type="match status" value="1"/>
</dbReference>
<name>A0A840Q176_URETH</name>
<feature type="domain" description="HAMP" evidence="14">
    <location>
        <begin position="307"/>
        <end position="359"/>
    </location>
</feature>
<keyword evidence="11" id="KW-0175">Coiled coil</keyword>
<organism evidence="15 16">
    <name type="scientific">Ureibacillus thermosphaericus</name>
    <dbReference type="NCBI Taxonomy" id="51173"/>
    <lineage>
        <taxon>Bacteria</taxon>
        <taxon>Bacillati</taxon>
        <taxon>Bacillota</taxon>
        <taxon>Bacilli</taxon>
        <taxon>Bacillales</taxon>
        <taxon>Caryophanaceae</taxon>
        <taxon>Ureibacillus</taxon>
    </lineage>
</organism>
<evidence type="ECO:0000313" key="15">
    <source>
        <dbReference type="EMBL" id="MBB5150218.1"/>
    </source>
</evidence>
<dbReference type="PROSITE" id="PS50111">
    <property type="entry name" value="CHEMOTAXIS_TRANSDUC_2"/>
    <property type="match status" value="1"/>
</dbReference>
<dbReference type="RefSeq" id="WP_016839650.1">
    <property type="nucleotide sequence ID" value="NZ_JAAXPW010000023.1"/>
</dbReference>
<evidence type="ECO:0000256" key="4">
    <source>
        <dbReference type="ARBA" id="ARBA00022500"/>
    </source>
</evidence>
<evidence type="ECO:0000256" key="10">
    <source>
        <dbReference type="PROSITE-ProRule" id="PRU00284"/>
    </source>
</evidence>
<evidence type="ECO:0000259" key="14">
    <source>
        <dbReference type="PROSITE" id="PS50885"/>
    </source>
</evidence>
<comment type="caution">
    <text evidence="15">The sequence shown here is derived from an EMBL/GenBank/DDBJ whole genome shotgun (WGS) entry which is preliminary data.</text>
</comment>
<dbReference type="AlphaFoldDB" id="A0A840Q176"/>
<dbReference type="GO" id="GO:0006935">
    <property type="term" value="P:chemotaxis"/>
    <property type="evidence" value="ECO:0007669"/>
    <property type="project" value="UniProtKB-KW"/>
</dbReference>
<keyword evidence="5 12" id="KW-0812">Transmembrane</keyword>
<dbReference type="SMART" id="SM00283">
    <property type="entry name" value="MA"/>
    <property type="match status" value="1"/>
</dbReference>
<dbReference type="Pfam" id="PF00672">
    <property type="entry name" value="HAMP"/>
    <property type="match status" value="1"/>
</dbReference>
<dbReference type="InterPro" id="IPR004089">
    <property type="entry name" value="MCPsignal_dom"/>
</dbReference>
<comment type="subcellular location">
    <subcellularLocation>
        <location evidence="1">Cell membrane</location>
        <topology evidence="1">Multi-pass membrane protein</topology>
    </subcellularLocation>
</comment>
<dbReference type="PROSITE" id="PS50885">
    <property type="entry name" value="HAMP"/>
    <property type="match status" value="1"/>
</dbReference>
<feature type="transmembrane region" description="Helical" evidence="12">
    <location>
        <begin position="286"/>
        <end position="306"/>
    </location>
</feature>
<proteinExistence type="inferred from homology"/>
<evidence type="ECO:0000256" key="3">
    <source>
        <dbReference type="ARBA" id="ARBA00022481"/>
    </source>
</evidence>
<evidence type="ECO:0000256" key="11">
    <source>
        <dbReference type="SAM" id="Coils"/>
    </source>
</evidence>
<keyword evidence="3" id="KW-0488">Methylation</keyword>
<dbReference type="GO" id="GO:0005886">
    <property type="term" value="C:plasma membrane"/>
    <property type="evidence" value="ECO:0007669"/>
    <property type="project" value="UniProtKB-SubCell"/>
</dbReference>
<dbReference type="Pfam" id="PF02743">
    <property type="entry name" value="dCache_1"/>
    <property type="match status" value="1"/>
</dbReference>
<keyword evidence="16" id="KW-1185">Reference proteome</keyword>
<evidence type="ECO:0000256" key="12">
    <source>
        <dbReference type="SAM" id="Phobius"/>
    </source>
</evidence>
<evidence type="ECO:0000313" key="16">
    <source>
        <dbReference type="Proteomes" id="UP000557217"/>
    </source>
</evidence>
<evidence type="ECO:0000256" key="6">
    <source>
        <dbReference type="ARBA" id="ARBA00022989"/>
    </source>
</evidence>
<evidence type="ECO:0000256" key="1">
    <source>
        <dbReference type="ARBA" id="ARBA00004651"/>
    </source>
</evidence>
<feature type="coiled-coil region" evidence="11">
    <location>
        <begin position="589"/>
        <end position="616"/>
    </location>
</feature>
<dbReference type="InterPro" id="IPR033479">
    <property type="entry name" value="dCache_1"/>
</dbReference>
<dbReference type="PANTHER" id="PTHR32089:SF114">
    <property type="entry name" value="METHYL-ACCEPTING CHEMOTAXIS PROTEIN MCPB"/>
    <property type="match status" value="1"/>
</dbReference>
<dbReference type="Proteomes" id="UP000557217">
    <property type="component" value="Unassembled WGS sequence"/>
</dbReference>
<dbReference type="CDD" id="cd11386">
    <property type="entry name" value="MCP_signal"/>
    <property type="match status" value="1"/>
</dbReference>
<keyword evidence="2" id="KW-1003">Cell membrane</keyword>
<reference evidence="15 16" key="1">
    <citation type="submission" date="2020-08" db="EMBL/GenBank/DDBJ databases">
        <title>Genomic Encyclopedia of Type Strains, Phase IV (KMG-IV): sequencing the most valuable type-strain genomes for metagenomic binning, comparative biology and taxonomic classification.</title>
        <authorList>
            <person name="Goeker M."/>
        </authorList>
    </citation>
    <scope>NUCLEOTIDE SEQUENCE [LARGE SCALE GENOMIC DNA]</scope>
    <source>
        <strain evidence="15 16">DSM 10633</strain>
    </source>
</reference>
<dbReference type="InterPro" id="IPR003660">
    <property type="entry name" value="HAMP_dom"/>
</dbReference>
<evidence type="ECO:0000256" key="8">
    <source>
        <dbReference type="ARBA" id="ARBA00023224"/>
    </source>
</evidence>
<evidence type="ECO:0000259" key="13">
    <source>
        <dbReference type="PROSITE" id="PS50111"/>
    </source>
</evidence>
<dbReference type="Pfam" id="PF00015">
    <property type="entry name" value="MCPsignal"/>
    <property type="match status" value="1"/>
</dbReference>
<gene>
    <name evidence="15" type="ORF">HNR36_002618</name>
</gene>